<feature type="transmembrane region" description="Helical" evidence="1">
    <location>
        <begin position="12"/>
        <end position="35"/>
    </location>
</feature>
<organism evidence="2 3">
    <name type="scientific">Cichlidogyrus casuarinus</name>
    <dbReference type="NCBI Taxonomy" id="1844966"/>
    <lineage>
        <taxon>Eukaryota</taxon>
        <taxon>Metazoa</taxon>
        <taxon>Spiralia</taxon>
        <taxon>Lophotrochozoa</taxon>
        <taxon>Platyhelminthes</taxon>
        <taxon>Monogenea</taxon>
        <taxon>Monopisthocotylea</taxon>
        <taxon>Dactylogyridea</taxon>
        <taxon>Ancyrocephalidae</taxon>
        <taxon>Cichlidogyrus</taxon>
    </lineage>
</organism>
<keyword evidence="1" id="KW-0812">Transmembrane</keyword>
<evidence type="ECO:0000313" key="3">
    <source>
        <dbReference type="Proteomes" id="UP001626550"/>
    </source>
</evidence>
<gene>
    <name evidence="2" type="ORF">Ciccas_006817</name>
</gene>
<evidence type="ECO:0000313" key="2">
    <source>
        <dbReference type="EMBL" id="KAL3314555.1"/>
    </source>
</evidence>
<name>A0ABD2Q4N1_9PLAT</name>
<dbReference type="EMBL" id="JBJKFK010000962">
    <property type="protein sequence ID" value="KAL3314555.1"/>
    <property type="molecule type" value="Genomic_DNA"/>
</dbReference>
<comment type="caution">
    <text evidence="2">The sequence shown here is derived from an EMBL/GenBank/DDBJ whole genome shotgun (WGS) entry which is preliminary data.</text>
</comment>
<keyword evidence="1" id="KW-0472">Membrane</keyword>
<dbReference type="AlphaFoldDB" id="A0ABD2Q4N1"/>
<feature type="transmembrane region" description="Helical" evidence="1">
    <location>
        <begin position="55"/>
        <end position="75"/>
    </location>
</feature>
<sequence>MKNYFSKRKLLRLWIGLIVFGCQCYVLWISIYRYLSFKTVANSEIFGDNWNFVPLHIYLYVIVIAVGLALLLLVASSKDTGNWANDHVILGRNIQHAARLCYNDERHLDYNREKSGKCFPRSKIPQALLPFNAFVYFLLAFMLLLPLPWLNGESIRHGAIDYSEYLSTMPSVIFRVRFILFSFAS</sequence>
<evidence type="ECO:0000256" key="1">
    <source>
        <dbReference type="SAM" id="Phobius"/>
    </source>
</evidence>
<accession>A0ABD2Q4N1</accession>
<proteinExistence type="predicted"/>
<reference evidence="2 3" key="1">
    <citation type="submission" date="2024-11" db="EMBL/GenBank/DDBJ databases">
        <title>Adaptive evolution of stress response genes in parasites aligns with host niche diversity.</title>
        <authorList>
            <person name="Hahn C."/>
            <person name="Resl P."/>
        </authorList>
    </citation>
    <scope>NUCLEOTIDE SEQUENCE [LARGE SCALE GENOMIC DNA]</scope>
    <source>
        <strain evidence="2">EGGRZ-B1_66</strain>
        <tissue evidence="2">Body</tissue>
    </source>
</reference>
<dbReference type="Proteomes" id="UP001626550">
    <property type="component" value="Unassembled WGS sequence"/>
</dbReference>
<protein>
    <submittedName>
        <fullName evidence="2">Uncharacterized protein</fullName>
    </submittedName>
</protein>
<feature type="transmembrane region" description="Helical" evidence="1">
    <location>
        <begin position="127"/>
        <end position="145"/>
    </location>
</feature>
<keyword evidence="1" id="KW-1133">Transmembrane helix</keyword>
<keyword evidence="3" id="KW-1185">Reference proteome</keyword>